<evidence type="ECO:0000256" key="1">
    <source>
        <dbReference type="ARBA" id="ARBA00006484"/>
    </source>
</evidence>
<dbReference type="Pfam" id="PF13561">
    <property type="entry name" value="adh_short_C2"/>
    <property type="match status" value="1"/>
</dbReference>
<dbReference type="GO" id="GO:0008206">
    <property type="term" value="P:bile acid metabolic process"/>
    <property type="evidence" value="ECO:0007669"/>
    <property type="project" value="UniProtKB-ARBA"/>
</dbReference>
<organism evidence="3 4">
    <name type="scientific">Candidatus Enterococcus testudinis</name>
    <dbReference type="NCBI Taxonomy" id="1834191"/>
    <lineage>
        <taxon>Bacteria</taxon>
        <taxon>Bacillati</taxon>
        <taxon>Bacillota</taxon>
        <taxon>Bacilli</taxon>
        <taxon>Lactobacillales</taxon>
        <taxon>Enterococcaceae</taxon>
        <taxon>Enterococcus</taxon>
    </lineage>
</organism>
<accession>A0A242A7G2</accession>
<keyword evidence="2" id="KW-0560">Oxidoreductase</keyword>
<evidence type="ECO:0000313" key="3">
    <source>
        <dbReference type="EMBL" id="OTN76987.1"/>
    </source>
</evidence>
<dbReference type="Proteomes" id="UP000195043">
    <property type="component" value="Unassembled WGS sequence"/>
</dbReference>
<dbReference type="PRINTS" id="PR00081">
    <property type="entry name" value="GDHRDH"/>
</dbReference>
<dbReference type="GO" id="GO:0016491">
    <property type="term" value="F:oxidoreductase activity"/>
    <property type="evidence" value="ECO:0007669"/>
    <property type="project" value="UniProtKB-KW"/>
</dbReference>
<dbReference type="InterPro" id="IPR002347">
    <property type="entry name" value="SDR_fam"/>
</dbReference>
<comment type="caution">
    <text evidence="3">The sequence shown here is derived from an EMBL/GenBank/DDBJ whole genome shotgun (WGS) entry which is preliminary data.</text>
</comment>
<dbReference type="STRING" id="1834191.A5886_002066"/>
<proteinExistence type="inferred from homology"/>
<dbReference type="CDD" id="cd05233">
    <property type="entry name" value="SDR_c"/>
    <property type="match status" value="1"/>
</dbReference>
<gene>
    <name evidence="3" type="ORF">A5886_002066</name>
</gene>
<dbReference type="PRINTS" id="PR00080">
    <property type="entry name" value="SDRFAMILY"/>
</dbReference>
<evidence type="ECO:0000256" key="2">
    <source>
        <dbReference type="ARBA" id="ARBA00023002"/>
    </source>
</evidence>
<comment type="similarity">
    <text evidence="1">Belongs to the short-chain dehydrogenases/reductases (SDR) family.</text>
</comment>
<dbReference type="InterPro" id="IPR036291">
    <property type="entry name" value="NAD(P)-bd_dom_sf"/>
</dbReference>
<dbReference type="SUPFAM" id="SSF51735">
    <property type="entry name" value="NAD(P)-binding Rossmann-fold domains"/>
    <property type="match status" value="1"/>
</dbReference>
<keyword evidence="4" id="KW-1185">Reference proteome</keyword>
<dbReference type="Gene3D" id="3.40.50.720">
    <property type="entry name" value="NAD(P)-binding Rossmann-like Domain"/>
    <property type="match status" value="1"/>
</dbReference>
<evidence type="ECO:0008006" key="5">
    <source>
        <dbReference type="Google" id="ProtNLM"/>
    </source>
</evidence>
<dbReference type="RefSeq" id="WP_086275063.1">
    <property type="nucleotide sequence ID" value="NZ_NGKU01000001.1"/>
</dbReference>
<sequence>MQGFKHKRVIITGAASGIGRATAEQFIQQGAQVGLIDLNEEELVEIKQAFGDAAHIEAVDVTDSDGLQSAVTKLASSLGGLDILHVNAGINGTFTPIEELTIDEWDQTINTNLRSTFLTVKAAVPIMKANGGSIVITSSVNGNRIFSNFGASAYSTSKAGQVAFAKMAALELSGYNIRVNVICPGAIATNIDDRTDVEPEVASIEIPVDYPERSRPLRQETGVPEQVANLVLFLSSEAAGNISGTEVYIDGAESLL</sequence>
<dbReference type="FunFam" id="3.40.50.720:FF:000084">
    <property type="entry name" value="Short-chain dehydrogenase reductase"/>
    <property type="match status" value="1"/>
</dbReference>
<reference evidence="3 4" key="1">
    <citation type="submission" date="2017-05" db="EMBL/GenBank/DDBJ databases">
        <title>The Genome Sequence of Enterococcus sp. 8G7_MSG3316.</title>
        <authorList>
            <consortium name="The Broad Institute Genomics Platform"/>
            <consortium name="The Broad Institute Genomic Center for Infectious Diseases"/>
            <person name="Earl A."/>
            <person name="Manson A."/>
            <person name="Schwartman J."/>
            <person name="Gilmore M."/>
            <person name="Abouelleil A."/>
            <person name="Cao P."/>
            <person name="Chapman S."/>
            <person name="Cusick C."/>
            <person name="Shea T."/>
            <person name="Young S."/>
            <person name="Neafsey D."/>
            <person name="Nusbaum C."/>
            <person name="Birren B."/>
        </authorList>
    </citation>
    <scope>NUCLEOTIDE SEQUENCE [LARGE SCALE GENOMIC DNA]</scope>
    <source>
        <strain evidence="3 4">8G7_MSG3316</strain>
    </source>
</reference>
<dbReference type="AlphaFoldDB" id="A0A242A7G2"/>
<dbReference type="NCBIfam" id="NF004203">
    <property type="entry name" value="PRK05653.2-4"/>
    <property type="match status" value="1"/>
</dbReference>
<name>A0A242A7G2_9ENTE</name>
<dbReference type="PANTHER" id="PTHR43669">
    <property type="entry name" value="5-KETO-D-GLUCONATE 5-REDUCTASE"/>
    <property type="match status" value="1"/>
</dbReference>
<evidence type="ECO:0000313" key="4">
    <source>
        <dbReference type="Proteomes" id="UP000195043"/>
    </source>
</evidence>
<protein>
    <recommendedName>
        <fullName evidence="5">3-oxoacyl-[acyl-carrier-protein] reductase</fullName>
    </recommendedName>
</protein>
<dbReference type="EMBL" id="NGKU01000001">
    <property type="protein sequence ID" value="OTN76987.1"/>
    <property type="molecule type" value="Genomic_DNA"/>
</dbReference>
<dbReference type="OrthoDB" id="9803333at2"/>
<dbReference type="PANTHER" id="PTHR43669:SF3">
    <property type="entry name" value="ALCOHOL DEHYDROGENASE, PUTATIVE (AFU_ORTHOLOGUE AFUA_3G03445)-RELATED"/>
    <property type="match status" value="1"/>
</dbReference>